<name>A0A1G1UZX3_9BACT</name>
<gene>
    <name evidence="2" type="ORF">A2782_04210</name>
</gene>
<keyword evidence="1" id="KW-0812">Transmembrane</keyword>
<protein>
    <submittedName>
        <fullName evidence="2">Uncharacterized protein</fullName>
    </submittedName>
</protein>
<dbReference type="AlphaFoldDB" id="A0A1G1UZX3"/>
<dbReference type="EMBL" id="MHBW01000023">
    <property type="protein sequence ID" value="OGY08693.1"/>
    <property type="molecule type" value="Genomic_DNA"/>
</dbReference>
<dbReference type="Proteomes" id="UP000177967">
    <property type="component" value="Unassembled WGS sequence"/>
</dbReference>
<proteinExistence type="predicted"/>
<organism evidence="2 3">
    <name type="scientific">Candidatus Blackburnbacteria bacterium RIFCSPHIGHO2_01_FULL_43_15b</name>
    <dbReference type="NCBI Taxonomy" id="1797513"/>
    <lineage>
        <taxon>Bacteria</taxon>
        <taxon>Candidatus Blackburniibacteriota</taxon>
    </lineage>
</organism>
<feature type="transmembrane region" description="Helical" evidence="1">
    <location>
        <begin position="25"/>
        <end position="44"/>
    </location>
</feature>
<keyword evidence="1" id="KW-1133">Transmembrane helix</keyword>
<reference evidence="2 3" key="1">
    <citation type="journal article" date="2016" name="Nat. Commun.">
        <title>Thousands of microbial genomes shed light on interconnected biogeochemical processes in an aquifer system.</title>
        <authorList>
            <person name="Anantharaman K."/>
            <person name="Brown C.T."/>
            <person name="Hug L.A."/>
            <person name="Sharon I."/>
            <person name="Castelle C.J."/>
            <person name="Probst A.J."/>
            <person name="Thomas B.C."/>
            <person name="Singh A."/>
            <person name="Wilkins M.J."/>
            <person name="Karaoz U."/>
            <person name="Brodie E.L."/>
            <person name="Williams K.H."/>
            <person name="Hubbard S.S."/>
            <person name="Banfield J.F."/>
        </authorList>
    </citation>
    <scope>NUCLEOTIDE SEQUENCE [LARGE SCALE GENOMIC DNA]</scope>
</reference>
<evidence type="ECO:0000256" key="1">
    <source>
        <dbReference type="SAM" id="Phobius"/>
    </source>
</evidence>
<dbReference type="STRING" id="1797513.A2782_04210"/>
<comment type="caution">
    <text evidence="2">The sequence shown here is derived from an EMBL/GenBank/DDBJ whole genome shotgun (WGS) entry which is preliminary data.</text>
</comment>
<sequence>MENILAQISKIPLPSPDFSSLDPNALKLILAGVGIFLLLALFAFTRHHIINTSLRGLWAGLVIGVLVVLGIEGGIYYFYQNYIVGSKARSLPANFQVVLNDTAGSVTKVLGGKIVSDCKQK</sequence>
<evidence type="ECO:0000313" key="2">
    <source>
        <dbReference type="EMBL" id="OGY08693.1"/>
    </source>
</evidence>
<feature type="transmembrane region" description="Helical" evidence="1">
    <location>
        <begin position="56"/>
        <end position="79"/>
    </location>
</feature>
<evidence type="ECO:0000313" key="3">
    <source>
        <dbReference type="Proteomes" id="UP000177967"/>
    </source>
</evidence>
<accession>A0A1G1UZX3</accession>
<keyword evidence="1" id="KW-0472">Membrane</keyword>